<dbReference type="Pfam" id="PF16793">
    <property type="entry name" value="RepB_primase"/>
    <property type="match status" value="1"/>
</dbReference>
<feature type="domain" description="RepB-like DNA primase" evidence="1">
    <location>
        <begin position="62"/>
        <end position="172"/>
    </location>
</feature>
<dbReference type="Gene3D" id="3.30.70.1790">
    <property type="entry name" value="RepB DNA-primase, N-terminal domain"/>
    <property type="match status" value="1"/>
</dbReference>
<keyword evidence="3" id="KW-1185">Reference proteome</keyword>
<evidence type="ECO:0000313" key="2">
    <source>
        <dbReference type="EMBL" id="QHT65672.1"/>
    </source>
</evidence>
<dbReference type="Proteomes" id="UP000480178">
    <property type="component" value="Chromosome"/>
</dbReference>
<evidence type="ECO:0000313" key="3">
    <source>
        <dbReference type="Proteomes" id="UP000480178"/>
    </source>
</evidence>
<dbReference type="InterPro" id="IPR039459">
    <property type="entry name" value="RepB-like_DNA_primase_dom"/>
</dbReference>
<organism evidence="2 3">
    <name type="scientific">Rhodocytophaga rosea</name>
    <dbReference type="NCBI Taxonomy" id="2704465"/>
    <lineage>
        <taxon>Bacteria</taxon>
        <taxon>Pseudomonadati</taxon>
        <taxon>Bacteroidota</taxon>
        <taxon>Cytophagia</taxon>
        <taxon>Cytophagales</taxon>
        <taxon>Rhodocytophagaceae</taxon>
        <taxon>Rhodocytophaga</taxon>
    </lineage>
</organism>
<dbReference type="EMBL" id="CP048222">
    <property type="protein sequence ID" value="QHT65672.1"/>
    <property type="molecule type" value="Genomic_DNA"/>
</dbReference>
<evidence type="ECO:0000259" key="1">
    <source>
        <dbReference type="Pfam" id="PF16793"/>
    </source>
</evidence>
<dbReference type="KEGG" id="rhoz:GXP67_02815"/>
<sequence>MHSQLTKRIIERYISAFGAKEYLIQLTHLDRKKYVPIRICYEPEALLRSTDFLKYKNLLGYNVYCRPVGYEYILLDDLKREVFPDLEIIKPCLWMETSPDNFQAFVTLSQAPENREQALEICRHLAYRFGADPGSAEPDHVGRLPGFTNRKEKYRDEKGFYPFVKLHQAEKRISSFLPQWGACAQTTSIHNVPPRNEEDRSRRDFNYVCMLLRQGRTEDFIREALYSYSSKAKQRGDKYVSMTIKNARKVIWH</sequence>
<name>A0A6C0GD42_9BACT</name>
<dbReference type="Gene3D" id="3.30.1490.240">
    <property type="entry name" value="RepB DNA-primase, N-terminal domain"/>
    <property type="match status" value="1"/>
</dbReference>
<dbReference type="AlphaFoldDB" id="A0A6C0GD42"/>
<dbReference type="RefSeq" id="WP_162441753.1">
    <property type="nucleotide sequence ID" value="NZ_CP048222.1"/>
</dbReference>
<gene>
    <name evidence="2" type="ORF">GXP67_02815</name>
</gene>
<accession>A0A6C0GD42</accession>
<reference evidence="2 3" key="1">
    <citation type="submission" date="2020-01" db="EMBL/GenBank/DDBJ databases">
        <authorList>
            <person name="Kim M.K."/>
        </authorList>
    </citation>
    <scope>NUCLEOTIDE SEQUENCE [LARGE SCALE GENOMIC DNA]</scope>
    <source>
        <strain evidence="2 3">172606-1</strain>
    </source>
</reference>
<proteinExistence type="predicted"/>
<protein>
    <recommendedName>
        <fullName evidence="1">RepB-like DNA primase domain-containing protein</fullName>
    </recommendedName>
</protein>